<gene>
    <name evidence="3" type="ORF">A1O3_06628</name>
</gene>
<feature type="compositionally biased region" description="Basic and acidic residues" evidence="1">
    <location>
        <begin position="69"/>
        <end position="82"/>
    </location>
</feature>
<feature type="region of interest" description="Disordered" evidence="1">
    <location>
        <begin position="387"/>
        <end position="477"/>
    </location>
</feature>
<feature type="region of interest" description="Disordered" evidence="1">
    <location>
        <begin position="211"/>
        <end position="246"/>
    </location>
</feature>
<dbReference type="SUPFAM" id="SSF47923">
    <property type="entry name" value="Ypt/Rab-GAP domain of gyp1p"/>
    <property type="match status" value="2"/>
</dbReference>
<dbReference type="EMBL" id="AMGY01000005">
    <property type="protein sequence ID" value="EXJ82813.1"/>
    <property type="molecule type" value="Genomic_DNA"/>
</dbReference>
<dbReference type="Proteomes" id="UP000019478">
    <property type="component" value="Unassembled WGS sequence"/>
</dbReference>
<reference evidence="3 4" key="1">
    <citation type="submission" date="2013-03" db="EMBL/GenBank/DDBJ databases">
        <title>The Genome Sequence of Capronia epimyces CBS 606.96.</title>
        <authorList>
            <consortium name="The Broad Institute Genomics Platform"/>
            <person name="Cuomo C."/>
            <person name="de Hoog S."/>
            <person name="Gorbushina A."/>
            <person name="Walker B."/>
            <person name="Young S.K."/>
            <person name="Zeng Q."/>
            <person name="Gargeya S."/>
            <person name="Fitzgerald M."/>
            <person name="Haas B."/>
            <person name="Abouelleil A."/>
            <person name="Allen A.W."/>
            <person name="Alvarado L."/>
            <person name="Arachchi H.M."/>
            <person name="Berlin A.M."/>
            <person name="Chapman S.B."/>
            <person name="Gainer-Dewar J."/>
            <person name="Goldberg J."/>
            <person name="Griggs A."/>
            <person name="Gujja S."/>
            <person name="Hansen M."/>
            <person name="Howarth C."/>
            <person name="Imamovic A."/>
            <person name="Ireland A."/>
            <person name="Larimer J."/>
            <person name="McCowan C."/>
            <person name="Murphy C."/>
            <person name="Pearson M."/>
            <person name="Poon T.W."/>
            <person name="Priest M."/>
            <person name="Roberts A."/>
            <person name="Saif S."/>
            <person name="Shea T."/>
            <person name="Sisk P."/>
            <person name="Sykes S."/>
            <person name="Wortman J."/>
            <person name="Nusbaum C."/>
            <person name="Birren B."/>
        </authorList>
    </citation>
    <scope>NUCLEOTIDE SEQUENCE [LARGE SCALE GENOMIC DNA]</scope>
    <source>
        <strain evidence="3 4">CBS 606.96</strain>
    </source>
</reference>
<evidence type="ECO:0000259" key="2">
    <source>
        <dbReference type="PROSITE" id="PS50086"/>
    </source>
</evidence>
<evidence type="ECO:0000256" key="1">
    <source>
        <dbReference type="SAM" id="MobiDB-lite"/>
    </source>
</evidence>
<dbReference type="PANTHER" id="PTHR47219:SF9">
    <property type="entry name" value="GTPASE ACTIVATING PROTEIN AND CENTROSOME-ASSOCIATED, ISOFORM B"/>
    <property type="match status" value="1"/>
</dbReference>
<dbReference type="FunFam" id="1.10.8.270:FF:000023">
    <property type="entry name" value="TBC domain-containing protein C1778.09"/>
    <property type="match status" value="1"/>
</dbReference>
<dbReference type="AlphaFoldDB" id="W9XRG0"/>
<feature type="compositionally biased region" description="Polar residues" evidence="1">
    <location>
        <begin position="52"/>
        <end position="68"/>
    </location>
</feature>
<feature type="region of interest" description="Disordered" evidence="1">
    <location>
        <begin position="764"/>
        <end position="803"/>
    </location>
</feature>
<protein>
    <recommendedName>
        <fullName evidence="2">Rab-GAP TBC domain-containing protein</fullName>
    </recommendedName>
</protein>
<dbReference type="GO" id="GO:0005096">
    <property type="term" value="F:GTPase activator activity"/>
    <property type="evidence" value="ECO:0007669"/>
    <property type="project" value="TreeGrafter"/>
</dbReference>
<comment type="caution">
    <text evidence="3">The sequence shown here is derived from an EMBL/GenBank/DDBJ whole genome shotgun (WGS) entry which is preliminary data.</text>
</comment>
<dbReference type="SMART" id="SM00164">
    <property type="entry name" value="TBC"/>
    <property type="match status" value="1"/>
</dbReference>
<organism evidence="3 4">
    <name type="scientific">Capronia epimyces CBS 606.96</name>
    <dbReference type="NCBI Taxonomy" id="1182542"/>
    <lineage>
        <taxon>Eukaryota</taxon>
        <taxon>Fungi</taxon>
        <taxon>Dikarya</taxon>
        <taxon>Ascomycota</taxon>
        <taxon>Pezizomycotina</taxon>
        <taxon>Eurotiomycetes</taxon>
        <taxon>Chaetothyriomycetidae</taxon>
        <taxon>Chaetothyriales</taxon>
        <taxon>Herpotrichiellaceae</taxon>
        <taxon>Capronia</taxon>
    </lineage>
</organism>
<dbReference type="PROSITE" id="PS50086">
    <property type="entry name" value="TBC_RABGAP"/>
    <property type="match status" value="1"/>
</dbReference>
<feature type="domain" description="Rab-GAP TBC" evidence="2">
    <location>
        <begin position="564"/>
        <end position="757"/>
    </location>
</feature>
<dbReference type="OrthoDB" id="294251at2759"/>
<proteinExistence type="predicted"/>
<dbReference type="STRING" id="1182542.W9XRG0"/>
<dbReference type="RefSeq" id="XP_007734936.1">
    <property type="nucleotide sequence ID" value="XM_007736746.1"/>
</dbReference>
<dbReference type="Gene3D" id="1.10.472.80">
    <property type="entry name" value="Ypt/Rab-GAP domain of gyp1p, domain 3"/>
    <property type="match status" value="1"/>
</dbReference>
<feature type="compositionally biased region" description="Polar residues" evidence="1">
    <location>
        <begin position="94"/>
        <end position="105"/>
    </location>
</feature>
<feature type="compositionally biased region" description="Low complexity" evidence="1">
    <location>
        <begin position="764"/>
        <end position="785"/>
    </location>
</feature>
<name>W9XRG0_9EURO</name>
<feature type="compositionally biased region" description="Polar residues" evidence="1">
    <location>
        <begin position="401"/>
        <end position="411"/>
    </location>
</feature>
<dbReference type="GeneID" id="19170736"/>
<keyword evidence="4" id="KW-1185">Reference proteome</keyword>
<feature type="compositionally biased region" description="Polar residues" evidence="1">
    <location>
        <begin position="27"/>
        <end position="43"/>
    </location>
</feature>
<feature type="compositionally biased region" description="Polar residues" evidence="1">
    <location>
        <begin position="232"/>
        <end position="246"/>
    </location>
</feature>
<feature type="compositionally biased region" description="Polar residues" evidence="1">
    <location>
        <begin position="441"/>
        <end position="454"/>
    </location>
</feature>
<evidence type="ECO:0000313" key="3">
    <source>
        <dbReference type="EMBL" id="EXJ82813.1"/>
    </source>
</evidence>
<accession>W9XRG0</accession>
<dbReference type="FunFam" id="1.10.472.80:FF:000055">
    <property type="entry name" value="TBC domain-containing protein C1778.09"/>
    <property type="match status" value="1"/>
</dbReference>
<evidence type="ECO:0000313" key="4">
    <source>
        <dbReference type="Proteomes" id="UP000019478"/>
    </source>
</evidence>
<feature type="region of interest" description="Disordered" evidence="1">
    <location>
        <begin position="129"/>
        <end position="172"/>
    </location>
</feature>
<dbReference type="eggNOG" id="KOG1102">
    <property type="taxonomic scope" value="Eukaryota"/>
</dbReference>
<dbReference type="GO" id="GO:0031267">
    <property type="term" value="F:small GTPase binding"/>
    <property type="evidence" value="ECO:0007669"/>
    <property type="project" value="TreeGrafter"/>
</dbReference>
<feature type="compositionally biased region" description="Polar residues" evidence="1">
    <location>
        <begin position="422"/>
        <end position="433"/>
    </location>
</feature>
<dbReference type="HOGENOM" id="CLU_003663_1_1_1"/>
<dbReference type="PANTHER" id="PTHR47219">
    <property type="entry name" value="RAB GTPASE-ACTIVATING PROTEIN 1-LIKE"/>
    <property type="match status" value="1"/>
</dbReference>
<feature type="region of interest" description="Disordered" evidence="1">
    <location>
        <begin position="27"/>
        <end position="105"/>
    </location>
</feature>
<sequence length="870" mass="95261">MGASVASSNKSPASEFRYSLHGLAYSATTASNPPIRVTSTTSLHRLPGLDSNGHQGSATSGDNASTTSNKKDHFDASAHDGDGLQAAGAGSISARESQTSLNTRAPTISSLTSAAASVPHIRVNDINSGDSALDRHSNLSADDNGRWSSLRKSKSSSAVSGKEGGRDTQFKGISLDIDIPTGEFSDDLSTSSMEFSKRGSMLIDGLRVNQTSRRTSPNLAPIMDDSKRENGQRNTTDTTVGPRPTLTTASTAAKSIKERPTAKVLSADEEMLSEKVRAFYAAGTDSQQDTESSTNLAARIGARWQTTLATDTRSVSIPSLSRATSTTDIVEDTNNSVLPGETRAASQTYVIPEREETELAGGLEDWKDISSADVDRFGFIVARAPAATENGADESRPQRLTRVSTSLQVASDTPRRKHTLRRTPSSAHASTRSGHSKHSVTDQTPPRPSSSQSGYARPSTGRRSVSSRLPVLGSKNRRLMHSAMDMLTLPRSAHSVVEDGYVHIDDARARRKEIEREEKWRKMARPLVTATDPKSGLPIVGGGSETGYNFDTGSPKLIERTWKGIPDKWRATAWHSFLSTSASRRKDCLSDTELIDWFHSYQTESSPDDVQIDIDVPRTISSHIMFRRRYRGGQRLLFRVLHAMSLHFAETGYVQGMAALAVTLLAYYDEEKAFVMLVRMWELRGLGELYKSGFQGLMTALNDFETGWLGQGELARKLEKLGIPPTAYGTRWYLTLFNYAIPFPAQLRVWDVFMLLGDDTSLSPYSPTPTSNTNSNPPSLQTPNQTQSTTGDEPPDHEPSFGTTLDVLHATSAALIDGMRDILMESDFENAMKVLTSWIPIQDEDLLMRIAKAEWRMHQRQGPQRPRKRG</sequence>
<dbReference type="InterPro" id="IPR035969">
    <property type="entry name" value="Rab-GAP_TBC_sf"/>
</dbReference>
<dbReference type="InterPro" id="IPR000195">
    <property type="entry name" value="Rab-GAP-TBC_dom"/>
</dbReference>
<dbReference type="InterPro" id="IPR050302">
    <property type="entry name" value="Rab_GAP_TBC_domain"/>
</dbReference>
<dbReference type="Gene3D" id="1.10.8.270">
    <property type="entry name" value="putative rabgap domain of human tbc1 domain family member 14 like domains"/>
    <property type="match status" value="1"/>
</dbReference>
<dbReference type="Pfam" id="PF00566">
    <property type="entry name" value="RabGAP-TBC"/>
    <property type="match status" value="1"/>
</dbReference>